<evidence type="ECO:0000313" key="3">
    <source>
        <dbReference type="Proteomes" id="UP000288805"/>
    </source>
</evidence>
<sequence>MDYDDNDFQSQYLRLAGEGSAKFPPVLGSYALPNEEDNQWIEDFSRGSSGIEFSSSAAESCSISRRNNVWSEATSSESVEMLLKSVGEEEIIPGQTSVKDSGACDELGSITKQMEHNLKPDNSNLSNVGKELPQIEDTSQTHEDDDANQREIDTLVNESLNNSTQDDFSASGMQVDNIITSMHNVMTSAEELDNQKAPPDHINDISHGSGDALSKDNDVDGEEHNDLSKEGQMNDKVLEGNLVDSGAGNLEHPLYLDSEESRGEGNAVETCTSNVEGPSSTIVKGDSKLNVVEGCSEGVKESVQESKCEELVLSKDTEMVNQFTGNMHGDSPIASKVRVVFFGHAVEDDLLESGNQLNSEISTSHLDTSLLSEVTNKLSEVSRQSGIHNFDSDVPVVEDGNVKLSTDLSNMEHEIGGSLPIRECSRENDDDSASFGLIVVAVDFSSEHDTVAFILNEGKVEELTLRNETSSLMANSALSNISVLGCDRRPDVPLLATMGDIQNGFNATQASPCGGSSNVDGHIIHNSSSHTDNNLEKAEKPFSENGLHSEFGRKPFVQDFLWPDGISFIKLGTTKNGTDDSKSIGTVNQVAASGSKVFEPGPFELQLGAPCSARDVKKSIFNGALLPSKTDALATITSLINGSEHQSASSLMQAADNWLRLLKRFEDGHWWS</sequence>
<accession>A0A438DK22</accession>
<proteinExistence type="predicted"/>
<dbReference type="Proteomes" id="UP000288805">
    <property type="component" value="Unassembled WGS sequence"/>
</dbReference>
<feature type="compositionally biased region" description="Polar residues" evidence="1">
    <location>
        <begin position="516"/>
        <end position="532"/>
    </location>
</feature>
<name>A0A438DK22_VITVI</name>
<gene>
    <name evidence="2" type="ORF">CK203_082511</name>
</gene>
<reference evidence="2 3" key="1">
    <citation type="journal article" date="2018" name="PLoS Genet.">
        <title>Population sequencing reveals clonal diversity and ancestral inbreeding in the grapevine cultivar Chardonnay.</title>
        <authorList>
            <person name="Roach M.J."/>
            <person name="Johnson D.L."/>
            <person name="Bohlmann J."/>
            <person name="van Vuuren H.J."/>
            <person name="Jones S.J."/>
            <person name="Pretorius I.S."/>
            <person name="Schmidt S.A."/>
            <person name="Borneman A.R."/>
        </authorList>
    </citation>
    <scope>NUCLEOTIDE SEQUENCE [LARGE SCALE GENOMIC DNA]</scope>
    <source>
        <strain evidence="3">cv. Chardonnay</strain>
        <tissue evidence="2">Leaf</tissue>
    </source>
</reference>
<feature type="region of interest" description="Disordered" evidence="1">
    <location>
        <begin position="191"/>
        <end position="232"/>
    </location>
</feature>
<protein>
    <submittedName>
        <fullName evidence="2">Uncharacterized protein</fullName>
    </submittedName>
</protein>
<evidence type="ECO:0000256" key="1">
    <source>
        <dbReference type="SAM" id="MobiDB-lite"/>
    </source>
</evidence>
<feature type="compositionally biased region" description="Basic and acidic residues" evidence="1">
    <location>
        <begin position="213"/>
        <end position="232"/>
    </location>
</feature>
<evidence type="ECO:0000313" key="2">
    <source>
        <dbReference type="EMBL" id="RVW35779.1"/>
    </source>
</evidence>
<dbReference type="PANTHER" id="PTHR48304:SF1">
    <property type="entry name" value="QLQ DOMAIN-CONTAINING PROTEIN"/>
    <property type="match status" value="1"/>
</dbReference>
<organism evidence="2 3">
    <name type="scientific">Vitis vinifera</name>
    <name type="common">Grape</name>
    <dbReference type="NCBI Taxonomy" id="29760"/>
    <lineage>
        <taxon>Eukaryota</taxon>
        <taxon>Viridiplantae</taxon>
        <taxon>Streptophyta</taxon>
        <taxon>Embryophyta</taxon>
        <taxon>Tracheophyta</taxon>
        <taxon>Spermatophyta</taxon>
        <taxon>Magnoliopsida</taxon>
        <taxon>eudicotyledons</taxon>
        <taxon>Gunneridae</taxon>
        <taxon>Pentapetalae</taxon>
        <taxon>rosids</taxon>
        <taxon>Vitales</taxon>
        <taxon>Vitaceae</taxon>
        <taxon>Viteae</taxon>
        <taxon>Vitis</taxon>
    </lineage>
</organism>
<dbReference type="EMBL" id="QGNW01001593">
    <property type="protein sequence ID" value="RVW35779.1"/>
    <property type="molecule type" value="Genomic_DNA"/>
</dbReference>
<dbReference type="AlphaFoldDB" id="A0A438DK22"/>
<comment type="caution">
    <text evidence="2">The sequence shown here is derived from an EMBL/GenBank/DDBJ whole genome shotgun (WGS) entry which is preliminary data.</text>
</comment>
<feature type="region of interest" description="Disordered" evidence="1">
    <location>
        <begin position="516"/>
        <end position="541"/>
    </location>
</feature>
<dbReference type="PANTHER" id="PTHR48304">
    <property type="entry name" value="QLQ DOMAIN-CONTAINING PROTEIN"/>
    <property type="match status" value="1"/>
</dbReference>